<protein>
    <submittedName>
        <fullName evidence="3">Serine/threonine protein kinase</fullName>
    </submittedName>
</protein>
<dbReference type="OrthoDB" id="2406365at2759"/>
<dbReference type="Gene3D" id="1.10.510.10">
    <property type="entry name" value="Transferase(Phosphotransferase) domain 1"/>
    <property type="match status" value="2"/>
</dbReference>
<dbReference type="EMBL" id="WTPW01001941">
    <property type="protein sequence ID" value="KAF0406198.1"/>
    <property type="molecule type" value="Genomic_DNA"/>
</dbReference>
<feature type="compositionally biased region" description="Basic and acidic residues" evidence="1">
    <location>
        <begin position="400"/>
        <end position="409"/>
    </location>
</feature>
<accession>A0A8H3X4D4</accession>
<keyword evidence="3" id="KW-0808">Transferase</keyword>
<dbReference type="PANTHER" id="PTHR44329">
    <property type="entry name" value="SERINE/THREONINE-PROTEIN KINASE TNNI3K-RELATED"/>
    <property type="match status" value="1"/>
</dbReference>
<evidence type="ECO:0000313" key="3">
    <source>
        <dbReference type="EMBL" id="KAF0406198.1"/>
    </source>
</evidence>
<keyword evidence="3" id="KW-0723">Serine/threonine-protein kinase</keyword>
<dbReference type="Pfam" id="PF07714">
    <property type="entry name" value="PK_Tyr_Ser-Thr"/>
    <property type="match status" value="2"/>
</dbReference>
<evidence type="ECO:0000313" key="4">
    <source>
        <dbReference type="Proteomes" id="UP000439903"/>
    </source>
</evidence>
<dbReference type="AlphaFoldDB" id="A0A8H3X4D4"/>
<dbReference type="SUPFAM" id="SSF56112">
    <property type="entry name" value="Protein kinase-like (PK-like)"/>
    <property type="match status" value="1"/>
</dbReference>
<keyword evidence="3" id="KW-0418">Kinase</keyword>
<reference evidence="3 4" key="1">
    <citation type="journal article" date="2019" name="Environ. Microbiol.">
        <title>At the nexus of three kingdoms: the genome of the mycorrhizal fungus Gigaspora margarita provides insights into plant, endobacterial and fungal interactions.</title>
        <authorList>
            <person name="Venice F."/>
            <person name="Ghignone S."/>
            <person name="Salvioli di Fossalunga A."/>
            <person name="Amselem J."/>
            <person name="Novero M."/>
            <person name="Xianan X."/>
            <person name="Sedzielewska Toro K."/>
            <person name="Morin E."/>
            <person name="Lipzen A."/>
            <person name="Grigoriev I.V."/>
            <person name="Henrissat B."/>
            <person name="Martin F.M."/>
            <person name="Bonfante P."/>
        </authorList>
    </citation>
    <scope>NUCLEOTIDE SEQUENCE [LARGE SCALE GENOMIC DNA]</scope>
    <source>
        <strain evidence="3 4">BEG34</strain>
    </source>
</reference>
<keyword evidence="4" id="KW-1185">Reference proteome</keyword>
<dbReference type="InterPro" id="IPR000719">
    <property type="entry name" value="Prot_kinase_dom"/>
</dbReference>
<feature type="region of interest" description="Disordered" evidence="1">
    <location>
        <begin position="353"/>
        <end position="422"/>
    </location>
</feature>
<evidence type="ECO:0000259" key="2">
    <source>
        <dbReference type="PROSITE" id="PS50011"/>
    </source>
</evidence>
<sequence>MTSRNSVFQKFLRKVFIRRRKKTRSRFSRSNKRQSDRLANNNVTNNDSTFRVNNLLVNNEEKNLLAPLNVNTSDRTSTGLCRDWRSGNKIIDDLIQLIRLQYPHPAHNLNWIPYEEFANCEHIADGGFSTIYKATWTTSGQTVTLKSLNNSQDISINYLNEIKANWDLFSQPQFLHCHGITQSPSTGDFIMVMQYAQSDLRLYLQHTDTSSWKDKLRILKQIASGLEELHKRDLVHGNLHSAHNLELAKNLCEGNRPPIPDETPQLYSDLMKQCWDSDPGNRPDVADILDTVHHWLVNDSLDVFSRKDGLTPAHNSVSTIRTHPDAVYYSRLLDYPELRGTTRRRQYLSLNIPRSVSEGSSNDLSQQPTQPSQDNPKHLLSSGNLSNSKSFRNTYNHPPTHKDTREISRDAQGYESGRPEIVNSKMNPRVMIPRVKPGVISVFIPDDDIETLQKYWAMDSMNFNLNNLKKNQVANTL</sequence>
<feature type="domain" description="Protein kinase" evidence="2">
    <location>
        <begin position="117"/>
        <end position="477"/>
    </location>
</feature>
<proteinExistence type="predicted"/>
<gene>
    <name evidence="3" type="ORF">F8M41_008854</name>
</gene>
<dbReference type="InterPro" id="IPR051681">
    <property type="entry name" value="Ser/Thr_Kinases-Pseudokinases"/>
</dbReference>
<name>A0A8H3X4D4_GIGMA</name>
<feature type="compositionally biased region" description="Low complexity" evidence="1">
    <location>
        <begin position="379"/>
        <end position="390"/>
    </location>
</feature>
<feature type="region of interest" description="Disordered" evidence="1">
    <location>
        <begin position="23"/>
        <end position="45"/>
    </location>
</feature>
<dbReference type="GO" id="GO:0004674">
    <property type="term" value="F:protein serine/threonine kinase activity"/>
    <property type="evidence" value="ECO:0007669"/>
    <property type="project" value="UniProtKB-KW"/>
</dbReference>
<dbReference type="PROSITE" id="PS50011">
    <property type="entry name" value="PROTEIN_KINASE_DOM"/>
    <property type="match status" value="1"/>
</dbReference>
<dbReference type="InterPro" id="IPR001245">
    <property type="entry name" value="Ser-Thr/Tyr_kinase_cat_dom"/>
</dbReference>
<dbReference type="GO" id="GO:0005524">
    <property type="term" value="F:ATP binding"/>
    <property type="evidence" value="ECO:0007669"/>
    <property type="project" value="InterPro"/>
</dbReference>
<feature type="compositionally biased region" description="Polar residues" evidence="1">
    <location>
        <begin position="353"/>
        <end position="374"/>
    </location>
</feature>
<dbReference type="InterPro" id="IPR011009">
    <property type="entry name" value="Kinase-like_dom_sf"/>
</dbReference>
<evidence type="ECO:0000256" key="1">
    <source>
        <dbReference type="SAM" id="MobiDB-lite"/>
    </source>
</evidence>
<feature type="compositionally biased region" description="Basic residues" evidence="1">
    <location>
        <begin position="23"/>
        <end position="32"/>
    </location>
</feature>
<dbReference type="Proteomes" id="UP000439903">
    <property type="component" value="Unassembled WGS sequence"/>
</dbReference>
<comment type="caution">
    <text evidence="3">The sequence shown here is derived from an EMBL/GenBank/DDBJ whole genome shotgun (WGS) entry which is preliminary data.</text>
</comment>
<organism evidence="3 4">
    <name type="scientific">Gigaspora margarita</name>
    <dbReference type="NCBI Taxonomy" id="4874"/>
    <lineage>
        <taxon>Eukaryota</taxon>
        <taxon>Fungi</taxon>
        <taxon>Fungi incertae sedis</taxon>
        <taxon>Mucoromycota</taxon>
        <taxon>Glomeromycotina</taxon>
        <taxon>Glomeromycetes</taxon>
        <taxon>Diversisporales</taxon>
        <taxon>Gigasporaceae</taxon>
        <taxon>Gigaspora</taxon>
    </lineage>
</organism>